<protein>
    <submittedName>
        <fullName evidence="2">Uncharacterized protein</fullName>
    </submittedName>
</protein>
<dbReference type="AlphaFoldDB" id="A0A1G4BFD3"/>
<dbReference type="OrthoDB" id="5401786at2759"/>
<evidence type="ECO:0000313" key="2">
    <source>
        <dbReference type="EMBL" id="OHF00089.1"/>
    </source>
</evidence>
<evidence type="ECO:0000313" key="3">
    <source>
        <dbReference type="Proteomes" id="UP000176998"/>
    </source>
</evidence>
<dbReference type="Proteomes" id="UP000176998">
    <property type="component" value="Unassembled WGS sequence"/>
</dbReference>
<feature type="region of interest" description="Disordered" evidence="1">
    <location>
        <begin position="23"/>
        <end position="66"/>
    </location>
</feature>
<evidence type="ECO:0000256" key="1">
    <source>
        <dbReference type="SAM" id="MobiDB-lite"/>
    </source>
</evidence>
<feature type="compositionally biased region" description="Low complexity" evidence="1">
    <location>
        <begin position="36"/>
        <end position="54"/>
    </location>
</feature>
<comment type="caution">
    <text evidence="2">The sequence shown here is derived from an EMBL/GenBank/DDBJ whole genome shotgun (WGS) entry which is preliminary data.</text>
</comment>
<dbReference type="STRING" id="1209926.A0A1G4BFD3"/>
<accession>A0A1G4BFD3</accession>
<dbReference type="EMBL" id="MJBS01000031">
    <property type="protein sequence ID" value="OHF00089.1"/>
    <property type="molecule type" value="Genomic_DNA"/>
</dbReference>
<feature type="compositionally biased region" description="Basic and acidic residues" evidence="1">
    <location>
        <begin position="23"/>
        <end position="32"/>
    </location>
</feature>
<proteinExistence type="predicted"/>
<dbReference type="GeneID" id="34557892"/>
<reference evidence="2 3" key="1">
    <citation type="submission" date="2016-09" db="EMBL/GenBank/DDBJ databases">
        <authorList>
            <person name="Capua I."/>
            <person name="De Benedictis P."/>
            <person name="Joannis T."/>
            <person name="Lombin L.H."/>
            <person name="Cattoli G."/>
        </authorList>
    </citation>
    <scope>NUCLEOTIDE SEQUENCE [LARGE SCALE GENOMIC DNA]</scope>
    <source>
        <strain evidence="2 3">IMI 309357</strain>
    </source>
</reference>
<feature type="compositionally biased region" description="Basic and acidic residues" evidence="1">
    <location>
        <begin position="392"/>
        <end position="413"/>
    </location>
</feature>
<sequence length="438" mass="50012">MGETIRGAGLLKADLMLATIAENPDRLENERRRFARSVQSNSSHSQNSTRSQSSEPASDDKQRQEQELWRVREQYYASSPFRQFEVQKEAELLRLLKAEEESTMTQPAGVDFHQLADDNVKDKWKLQGIWNQRWGTTKEAWKWKHEDSGPTTKATATAVGTGLSRRPYTRSMETMKTIRRSTPEEKKSKSCDSDRDASRPFNQFIHQMFEEYKRTRSFNESDVFGDKPDIYTRIYEATRAVWIERGIWDVRWGILPGLSWKHEESLDNVLNRESGGKSDTPQPVVPALSGHGALGGSSSCVSAGLVLDNNKPPAGLAASSRFTEATRLHRRTKLLEPNVRHSLEARQANPLRWNGSLRRQHVEKELPYGYQMSALDVSRNERLNTTAQRRQQKADHRREASTRAADQHGRDDLPYLARLRPRIARGRAQLASRSKGSS</sequence>
<gene>
    <name evidence="2" type="ORF">CORC01_04735</name>
</gene>
<keyword evidence="3" id="KW-1185">Reference proteome</keyword>
<feature type="region of interest" description="Disordered" evidence="1">
    <location>
        <begin position="178"/>
        <end position="198"/>
    </location>
</feature>
<name>A0A1G4BFD3_9PEZI</name>
<feature type="region of interest" description="Disordered" evidence="1">
    <location>
        <begin position="377"/>
        <end position="419"/>
    </location>
</feature>
<organism evidence="2 3">
    <name type="scientific">Colletotrichum orchidophilum</name>
    <dbReference type="NCBI Taxonomy" id="1209926"/>
    <lineage>
        <taxon>Eukaryota</taxon>
        <taxon>Fungi</taxon>
        <taxon>Dikarya</taxon>
        <taxon>Ascomycota</taxon>
        <taxon>Pezizomycotina</taxon>
        <taxon>Sordariomycetes</taxon>
        <taxon>Hypocreomycetidae</taxon>
        <taxon>Glomerellales</taxon>
        <taxon>Glomerellaceae</taxon>
        <taxon>Colletotrichum</taxon>
    </lineage>
</organism>
<feature type="compositionally biased region" description="Basic and acidic residues" evidence="1">
    <location>
        <begin position="181"/>
        <end position="198"/>
    </location>
</feature>
<dbReference type="RefSeq" id="XP_022477233.1">
    <property type="nucleotide sequence ID" value="XM_022616382.1"/>
</dbReference>